<dbReference type="EMBL" id="JAKZFC010000005">
    <property type="protein sequence ID" value="MCH7322985.1"/>
    <property type="molecule type" value="Genomic_DNA"/>
</dbReference>
<dbReference type="PANTHER" id="PTHR22550">
    <property type="entry name" value="SPORE GERMINATION PROTEIN"/>
    <property type="match status" value="1"/>
</dbReference>
<gene>
    <name evidence="4" type="ORF">LZ480_13990</name>
</gene>
<proteinExistence type="inferred from homology"/>
<feature type="transmembrane region" description="Helical" evidence="3">
    <location>
        <begin position="237"/>
        <end position="258"/>
    </location>
</feature>
<dbReference type="RefSeq" id="WP_241370149.1">
    <property type="nucleotide sequence ID" value="NZ_JAKZFC010000005.1"/>
</dbReference>
<keyword evidence="5" id="KW-1185">Reference proteome</keyword>
<name>A0ABS9UF45_9BACL</name>
<evidence type="ECO:0000313" key="5">
    <source>
        <dbReference type="Proteomes" id="UP001316087"/>
    </source>
</evidence>
<organism evidence="4 5">
    <name type="scientific">Solibacillus palustris</name>
    <dbReference type="NCBI Taxonomy" id="2908203"/>
    <lineage>
        <taxon>Bacteria</taxon>
        <taxon>Bacillati</taxon>
        <taxon>Bacillota</taxon>
        <taxon>Bacilli</taxon>
        <taxon>Bacillales</taxon>
        <taxon>Caryophanaceae</taxon>
        <taxon>Solibacillus</taxon>
    </lineage>
</organism>
<dbReference type="Pfam" id="PF03323">
    <property type="entry name" value="GerA"/>
    <property type="match status" value="1"/>
</dbReference>
<keyword evidence="3" id="KW-1133">Transmembrane helix</keyword>
<dbReference type="InterPro" id="IPR004995">
    <property type="entry name" value="Spore_Ger"/>
</dbReference>
<dbReference type="InterPro" id="IPR050768">
    <property type="entry name" value="UPF0353/GerABKA_families"/>
</dbReference>
<feature type="transmembrane region" description="Helical" evidence="3">
    <location>
        <begin position="370"/>
        <end position="389"/>
    </location>
</feature>
<dbReference type="PIRSF" id="PIRSF005690">
    <property type="entry name" value="GerBA"/>
    <property type="match status" value="1"/>
</dbReference>
<dbReference type="Proteomes" id="UP001316087">
    <property type="component" value="Unassembled WGS sequence"/>
</dbReference>
<evidence type="ECO:0000313" key="4">
    <source>
        <dbReference type="EMBL" id="MCH7322985.1"/>
    </source>
</evidence>
<sequence length="477" mass="53480">MHQIDTISLKEHFKHCEDVHFQTYSFQTSKVTLITCDAMIDKYSLNEIIVPRLQSICSDSDKPLTENMLFQNLYLPDLQQITDLNDATTNVFGGFVLIYVEKLQILLSSNIEKKPNRSPEETKLEVQIKGPRDNFIEDLSINIALIRKRLPTDSLAVEKLSIGERSKTKLAILYFQDIADLTILKELKQDLESVSTDVLISSESLMERFNKRSYFLPLNDTTGRPDFAVMALSAGRFVILVDGISYAVITPVNLFLLLKSGEDFDHPAVTSSIERILRILSILIALFLPAFWLALTTFHQEQLPFPLLATIVQANTGLPLPTALEMLGMLLMFELFREAGLRLPSTLGGTISVVGGLIIGDAAIRSGITSPAMIVVIAISTIAGFTLVNQSLVTTVSIMRILNILMTSVFGLFGLFLSLYLFVLYLANLRVYGVPYLYFTADLSWSNLKVTLFRPPMSSYKKRTATKNLQDKTREKE</sequence>
<protein>
    <submittedName>
        <fullName evidence="4">Spore germination protein</fullName>
    </submittedName>
</protein>
<evidence type="ECO:0000256" key="2">
    <source>
        <dbReference type="ARBA" id="ARBA00023136"/>
    </source>
</evidence>
<accession>A0ABS9UF45</accession>
<keyword evidence="3" id="KW-0812">Transmembrane</keyword>
<comment type="caution">
    <text evidence="4">The sequence shown here is derived from an EMBL/GenBank/DDBJ whole genome shotgun (WGS) entry which is preliminary data.</text>
</comment>
<reference evidence="4 5" key="1">
    <citation type="submission" date="2022-03" db="EMBL/GenBank/DDBJ databases">
        <authorList>
            <person name="Jo J.-H."/>
            <person name="Im W.-T."/>
        </authorList>
    </citation>
    <scope>NUCLEOTIDE SEQUENCE [LARGE SCALE GENOMIC DNA]</scope>
    <source>
        <strain evidence="4 5">MA9</strain>
    </source>
</reference>
<evidence type="ECO:0000256" key="1">
    <source>
        <dbReference type="ARBA" id="ARBA00005278"/>
    </source>
</evidence>
<evidence type="ECO:0000256" key="3">
    <source>
        <dbReference type="SAM" id="Phobius"/>
    </source>
</evidence>
<feature type="transmembrane region" description="Helical" evidence="3">
    <location>
        <begin position="401"/>
        <end position="427"/>
    </location>
</feature>
<feature type="transmembrane region" description="Helical" evidence="3">
    <location>
        <begin position="343"/>
        <end position="364"/>
    </location>
</feature>
<comment type="similarity">
    <text evidence="1">Belongs to the GerABKA family.</text>
</comment>
<dbReference type="PANTHER" id="PTHR22550:SF5">
    <property type="entry name" value="LEUCINE ZIPPER PROTEIN 4"/>
    <property type="match status" value="1"/>
</dbReference>
<feature type="transmembrane region" description="Helical" evidence="3">
    <location>
        <begin position="279"/>
        <end position="298"/>
    </location>
</feature>
<keyword evidence="2 3" id="KW-0472">Membrane</keyword>